<evidence type="ECO:0000313" key="18">
    <source>
        <dbReference type="EMBL" id="NGN69800.1"/>
    </source>
</evidence>
<dbReference type="PRINTS" id="PR00756">
    <property type="entry name" value="ALADIPTASE"/>
</dbReference>
<evidence type="ECO:0000259" key="17">
    <source>
        <dbReference type="Pfam" id="PF17900"/>
    </source>
</evidence>
<dbReference type="Pfam" id="PF17900">
    <property type="entry name" value="Peptidase_M1_N"/>
    <property type="match status" value="1"/>
</dbReference>
<dbReference type="InterPro" id="IPR014782">
    <property type="entry name" value="Peptidase_M1_dom"/>
</dbReference>
<evidence type="ECO:0000256" key="3">
    <source>
        <dbReference type="ARBA" id="ARBA00010136"/>
    </source>
</evidence>
<dbReference type="SUPFAM" id="SSF55486">
    <property type="entry name" value="Metalloproteases ('zincins'), catalytic domain"/>
    <property type="match status" value="1"/>
</dbReference>
<keyword evidence="15" id="KW-0732">Signal</keyword>
<dbReference type="GO" id="GO:0005737">
    <property type="term" value="C:cytoplasm"/>
    <property type="evidence" value="ECO:0007669"/>
    <property type="project" value="TreeGrafter"/>
</dbReference>
<protein>
    <recommendedName>
        <fullName evidence="5">Aminopeptidase N</fullName>
        <ecNumber evidence="4">3.4.11.2</ecNumber>
    </recommendedName>
    <alternativeName>
        <fullName evidence="12">Alanine aminopeptidase</fullName>
    </alternativeName>
    <alternativeName>
        <fullName evidence="13">Lysyl aminopeptidase</fullName>
    </alternativeName>
</protein>
<evidence type="ECO:0000256" key="13">
    <source>
        <dbReference type="ARBA" id="ARBA00031533"/>
    </source>
</evidence>
<dbReference type="InterPro" id="IPR027268">
    <property type="entry name" value="Peptidase_M4/M1_CTD_sf"/>
</dbReference>
<keyword evidence="10" id="KW-0862">Zinc</keyword>
<dbReference type="GO" id="GO:0008270">
    <property type="term" value="F:zinc ion binding"/>
    <property type="evidence" value="ECO:0007669"/>
    <property type="project" value="InterPro"/>
</dbReference>
<feature type="chain" id="PRO_5039435091" description="Aminopeptidase N" evidence="15">
    <location>
        <begin position="35"/>
        <end position="483"/>
    </location>
</feature>
<evidence type="ECO:0000256" key="2">
    <source>
        <dbReference type="ARBA" id="ARBA00001947"/>
    </source>
</evidence>
<sequence>MRPLRSLRTSKPLRRTAVAALALASIAAAAPGGAEPVGIGDPLFPHLGNPGYDVSDYDIALAYGGRNDRPLRAVTTITARADRDLADFNLDFSDGRVSRVDVGGRPARFAAAGEDLTVTPAKPVRAGQTMRVTVRHTSDPAAGETGGWIRTGDGLVMANQANAAHRVFPCNDHPSDKARFTFRVTAPRGYTVVANGLPAGQQRSGNATTWAYGSTHPMATELAQVAIGRYDVVRDHGPHGLPLRHVIPKGDAKAMKPHLDATGPQIEWMEERVGRYPFETYGLLVADMSSGFALETQTLSLFERPFFEEGAGPAAFARGIMIHELAHQWFGNSVSPRTWSDLWLNEGHATWYESLYNDAQGLQPLERRMREAYEQSDSWRRSGGAPAAPKRPGSDAKLSIFRPVVYDGSALVLYALREKIGERAFAQLEREWVERHTDSVAGTKEFTALASEVSGQDLSGFFRAWLYGETTPPMPGHPDWRSE</sequence>
<comment type="catalytic activity">
    <reaction evidence="1">
        <text>Release of an N-terminal amino acid, Xaa-|-Yaa- from a peptide, amide or arylamide. Xaa is preferably Ala, but may be most amino acids including Pro (slow action). When a terminal hydrophobic residue is followed by a prolyl residue, the two may be released as an intact Xaa-Pro dipeptide.</text>
        <dbReference type="EC" id="3.4.11.2"/>
    </reaction>
</comment>
<comment type="similarity">
    <text evidence="3">Belongs to the peptidase M1 family.</text>
</comment>
<dbReference type="Gene3D" id="2.60.40.1730">
    <property type="entry name" value="tricorn interacting facor f3 domain"/>
    <property type="match status" value="1"/>
</dbReference>
<proteinExistence type="inferred from homology"/>
<dbReference type="AlphaFoldDB" id="A0A6G4UDL3"/>
<dbReference type="SUPFAM" id="SSF63737">
    <property type="entry name" value="Leukotriene A4 hydrolase N-terminal domain"/>
    <property type="match status" value="1"/>
</dbReference>
<evidence type="ECO:0000256" key="1">
    <source>
        <dbReference type="ARBA" id="ARBA00000098"/>
    </source>
</evidence>
<dbReference type="InterPro" id="IPR050344">
    <property type="entry name" value="Peptidase_M1_aminopeptidases"/>
</dbReference>
<dbReference type="InterPro" id="IPR045357">
    <property type="entry name" value="Aminopeptidase_N-like_N"/>
</dbReference>
<keyword evidence="19" id="KW-1185">Reference proteome</keyword>
<evidence type="ECO:0000256" key="14">
    <source>
        <dbReference type="SAM" id="MobiDB-lite"/>
    </source>
</evidence>
<reference evidence="18 19" key="1">
    <citation type="submission" date="2020-02" db="EMBL/GenBank/DDBJ databases">
        <title>Whole-genome analyses of novel actinobacteria.</title>
        <authorList>
            <person name="Sahin N."/>
        </authorList>
    </citation>
    <scope>NUCLEOTIDE SEQUENCE [LARGE SCALE GENOMIC DNA]</scope>
    <source>
        <strain evidence="18 19">A7024</strain>
    </source>
</reference>
<dbReference type="Pfam" id="PF01433">
    <property type="entry name" value="Peptidase_M1"/>
    <property type="match status" value="1"/>
</dbReference>
<dbReference type="GO" id="GO:0043171">
    <property type="term" value="P:peptide catabolic process"/>
    <property type="evidence" value="ECO:0007669"/>
    <property type="project" value="TreeGrafter"/>
</dbReference>
<dbReference type="RefSeq" id="WP_165245052.1">
    <property type="nucleotide sequence ID" value="NZ_JAAKZV010000344.1"/>
</dbReference>
<dbReference type="Gene3D" id="1.10.390.10">
    <property type="entry name" value="Neutral Protease Domain 2"/>
    <property type="match status" value="1"/>
</dbReference>
<evidence type="ECO:0000256" key="10">
    <source>
        <dbReference type="ARBA" id="ARBA00022833"/>
    </source>
</evidence>
<keyword evidence="9" id="KW-0378">Hydrolase</keyword>
<dbReference type="GO" id="GO:0005615">
    <property type="term" value="C:extracellular space"/>
    <property type="evidence" value="ECO:0007669"/>
    <property type="project" value="TreeGrafter"/>
</dbReference>
<accession>A0A6G4UDL3</accession>
<dbReference type="PANTHER" id="PTHR11533:SF174">
    <property type="entry name" value="PUROMYCIN-SENSITIVE AMINOPEPTIDASE-RELATED"/>
    <property type="match status" value="1"/>
</dbReference>
<comment type="caution">
    <text evidence="18">The sequence shown here is derived from an EMBL/GenBank/DDBJ whole genome shotgun (WGS) entry which is preliminary data.</text>
</comment>
<feature type="domain" description="Peptidase M1 membrane alanine aminopeptidase" evidence="16">
    <location>
        <begin position="259"/>
        <end position="465"/>
    </location>
</feature>
<dbReference type="GO" id="GO:0006508">
    <property type="term" value="P:proteolysis"/>
    <property type="evidence" value="ECO:0007669"/>
    <property type="project" value="UniProtKB-KW"/>
</dbReference>
<feature type="signal peptide" evidence="15">
    <location>
        <begin position="1"/>
        <end position="34"/>
    </location>
</feature>
<dbReference type="EC" id="3.4.11.2" evidence="4"/>
<dbReference type="GO" id="GO:0070006">
    <property type="term" value="F:metalloaminopeptidase activity"/>
    <property type="evidence" value="ECO:0007669"/>
    <property type="project" value="TreeGrafter"/>
</dbReference>
<organism evidence="18 19">
    <name type="scientific">Streptomyces coryli</name>
    <dbReference type="NCBI Taxonomy" id="1128680"/>
    <lineage>
        <taxon>Bacteria</taxon>
        <taxon>Bacillati</taxon>
        <taxon>Actinomycetota</taxon>
        <taxon>Actinomycetes</taxon>
        <taxon>Kitasatosporales</taxon>
        <taxon>Streptomycetaceae</taxon>
        <taxon>Streptomyces</taxon>
    </lineage>
</organism>
<dbReference type="Proteomes" id="UP000481583">
    <property type="component" value="Unassembled WGS sequence"/>
</dbReference>
<dbReference type="PANTHER" id="PTHR11533">
    <property type="entry name" value="PROTEASE M1 ZINC METALLOPROTEASE"/>
    <property type="match status" value="1"/>
</dbReference>
<gene>
    <name evidence="18" type="ORF">G5C51_38665</name>
</gene>
<evidence type="ECO:0000256" key="7">
    <source>
        <dbReference type="ARBA" id="ARBA00022670"/>
    </source>
</evidence>
<evidence type="ECO:0000256" key="4">
    <source>
        <dbReference type="ARBA" id="ARBA00012564"/>
    </source>
</evidence>
<evidence type="ECO:0000256" key="11">
    <source>
        <dbReference type="ARBA" id="ARBA00023049"/>
    </source>
</evidence>
<evidence type="ECO:0000256" key="15">
    <source>
        <dbReference type="SAM" id="SignalP"/>
    </source>
</evidence>
<dbReference type="EMBL" id="JAAKZV010000344">
    <property type="protein sequence ID" value="NGN69800.1"/>
    <property type="molecule type" value="Genomic_DNA"/>
</dbReference>
<keyword evidence="8" id="KW-0479">Metal-binding</keyword>
<feature type="region of interest" description="Disordered" evidence="14">
    <location>
        <begin position="373"/>
        <end position="394"/>
    </location>
</feature>
<dbReference type="GO" id="GO:0042277">
    <property type="term" value="F:peptide binding"/>
    <property type="evidence" value="ECO:0007669"/>
    <property type="project" value="TreeGrafter"/>
</dbReference>
<dbReference type="InterPro" id="IPR042097">
    <property type="entry name" value="Aminopeptidase_N-like_N_sf"/>
</dbReference>
<evidence type="ECO:0000256" key="6">
    <source>
        <dbReference type="ARBA" id="ARBA00022438"/>
    </source>
</evidence>
<keyword evidence="11" id="KW-0482">Metalloprotease</keyword>
<evidence type="ECO:0000256" key="9">
    <source>
        <dbReference type="ARBA" id="ARBA00022801"/>
    </source>
</evidence>
<evidence type="ECO:0000256" key="5">
    <source>
        <dbReference type="ARBA" id="ARBA00015611"/>
    </source>
</evidence>
<feature type="domain" description="Aminopeptidase N-like N-terminal" evidence="17">
    <location>
        <begin position="160"/>
        <end position="220"/>
    </location>
</feature>
<keyword evidence="7" id="KW-0645">Protease</keyword>
<keyword evidence="6" id="KW-0031">Aminopeptidase</keyword>
<evidence type="ECO:0000259" key="16">
    <source>
        <dbReference type="Pfam" id="PF01433"/>
    </source>
</evidence>
<dbReference type="GO" id="GO:0016020">
    <property type="term" value="C:membrane"/>
    <property type="evidence" value="ECO:0007669"/>
    <property type="project" value="TreeGrafter"/>
</dbReference>
<dbReference type="InterPro" id="IPR001930">
    <property type="entry name" value="Peptidase_M1"/>
</dbReference>
<evidence type="ECO:0000313" key="19">
    <source>
        <dbReference type="Proteomes" id="UP000481583"/>
    </source>
</evidence>
<evidence type="ECO:0000256" key="8">
    <source>
        <dbReference type="ARBA" id="ARBA00022723"/>
    </source>
</evidence>
<name>A0A6G4UDL3_9ACTN</name>
<dbReference type="GO" id="GO:0016285">
    <property type="term" value="F:alanyl aminopeptidase activity"/>
    <property type="evidence" value="ECO:0007669"/>
    <property type="project" value="UniProtKB-EC"/>
</dbReference>
<evidence type="ECO:0000256" key="12">
    <source>
        <dbReference type="ARBA" id="ARBA00029811"/>
    </source>
</evidence>
<comment type="cofactor">
    <cofactor evidence="2">
        <name>Zn(2+)</name>
        <dbReference type="ChEBI" id="CHEBI:29105"/>
    </cofactor>
</comment>
<dbReference type="CDD" id="cd09603">
    <property type="entry name" value="M1_APN_like"/>
    <property type="match status" value="1"/>
</dbReference>